<evidence type="ECO:0000313" key="2">
    <source>
        <dbReference type="Proteomes" id="UP001302126"/>
    </source>
</evidence>
<comment type="caution">
    <text evidence="1">The sequence shown here is derived from an EMBL/GenBank/DDBJ whole genome shotgun (WGS) entry which is preliminary data.</text>
</comment>
<dbReference type="EMBL" id="MU864494">
    <property type="protein sequence ID" value="KAK4184315.1"/>
    <property type="molecule type" value="Genomic_DNA"/>
</dbReference>
<accession>A0AAN7AFV9</accession>
<proteinExistence type="predicted"/>
<gene>
    <name evidence="1" type="ORF">QBC35DRAFT_506127</name>
</gene>
<sequence>MKTGELWALINSALFPIRAIHATLTITAEGGDTSVSRCSSCRHGHGDRLFGGCRSFPIKETIDVLYEFMWRKMPICRLSQVAYMHSSWAKDSIRPLSTSRLKVVECGQV</sequence>
<name>A0AAN7AFV9_9PEZI</name>
<organism evidence="1 2">
    <name type="scientific">Podospora australis</name>
    <dbReference type="NCBI Taxonomy" id="1536484"/>
    <lineage>
        <taxon>Eukaryota</taxon>
        <taxon>Fungi</taxon>
        <taxon>Dikarya</taxon>
        <taxon>Ascomycota</taxon>
        <taxon>Pezizomycotina</taxon>
        <taxon>Sordariomycetes</taxon>
        <taxon>Sordariomycetidae</taxon>
        <taxon>Sordariales</taxon>
        <taxon>Podosporaceae</taxon>
        <taxon>Podospora</taxon>
    </lineage>
</organism>
<reference evidence="1" key="2">
    <citation type="submission" date="2023-05" db="EMBL/GenBank/DDBJ databases">
        <authorList>
            <consortium name="Lawrence Berkeley National Laboratory"/>
            <person name="Steindorff A."/>
            <person name="Hensen N."/>
            <person name="Bonometti L."/>
            <person name="Westerberg I."/>
            <person name="Brannstrom I.O."/>
            <person name="Guillou S."/>
            <person name="Cros-Aarteil S."/>
            <person name="Calhoun S."/>
            <person name="Haridas S."/>
            <person name="Kuo A."/>
            <person name="Mondo S."/>
            <person name="Pangilinan J."/>
            <person name="Riley R."/>
            <person name="Labutti K."/>
            <person name="Andreopoulos B."/>
            <person name="Lipzen A."/>
            <person name="Chen C."/>
            <person name="Yanf M."/>
            <person name="Daum C."/>
            <person name="Ng V."/>
            <person name="Clum A."/>
            <person name="Ohm R."/>
            <person name="Martin F."/>
            <person name="Silar P."/>
            <person name="Natvig D."/>
            <person name="Lalanne C."/>
            <person name="Gautier V."/>
            <person name="Ament-Velasquez S.L."/>
            <person name="Kruys A."/>
            <person name="Hutchinson M.I."/>
            <person name="Powell A.J."/>
            <person name="Barry K."/>
            <person name="Miller A.N."/>
            <person name="Grigoriev I.V."/>
            <person name="Debuchy R."/>
            <person name="Gladieux P."/>
            <person name="Thoren M.H."/>
            <person name="Johannesson H."/>
        </authorList>
    </citation>
    <scope>NUCLEOTIDE SEQUENCE</scope>
    <source>
        <strain evidence="1">PSN309</strain>
    </source>
</reference>
<dbReference type="Proteomes" id="UP001302126">
    <property type="component" value="Unassembled WGS sequence"/>
</dbReference>
<evidence type="ECO:0000313" key="1">
    <source>
        <dbReference type="EMBL" id="KAK4184315.1"/>
    </source>
</evidence>
<reference evidence="1" key="1">
    <citation type="journal article" date="2023" name="Mol. Phylogenet. Evol.">
        <title>Genome-scale phylogeny and comparative genomics of the fungal order Sordariales.</title>
        <authorList>
            <person name="Hensen N."/>
            <person name="Bonometti L."/>
            <person name="Westerberg I."/>
            <person name="Brannstrom I.O."/>
            <person name="Guillou S."/>
            <person name="Cros-Aarteil S."/>
            <person name="Calhoun S."/>
            <person name="Haridas S."/>
            <person name="Kuo A."/>
            <person name="Mondo S."/>
            <person name="Pangilinan J."/>
            <person name="Riley R."/>
            <person name="LaButti K."/>
            <person name="Andreopoulos B."/>
            <person name="Lipzen A."/>
            <person name="Chen C."/>
            <person name="Yan M."/>
            <person name="Daum C."/>
            <person name="Ng V."/>
            <person name="Clum A."/>
            <person name="Steindorff A."/>
            <person name="Ohm R.A."/>
            <person name="Martin F."/>
            <person name="Silar P."/>
            <person name="Natvig D.O."/>
            <person name="Lalanne C."/>
            <person name="Gautier V."/>
            <person name="Ament-Velasquez S.L."/>
            <person name="Kruys A."/>
            <person name="Hutchinson M.I."/>
            <person name="Powell A.J."/>
            <person name="Barry K."/>
            <person name="Miller A.N."/>
            <person name="Grigoriev I.V."/>
            <person name="Debuchy R."/>
            <person name="Gladieux P."/>
            <person name="Hiltunen Thoren M."/>
            <person name="Johannesson H."/>
        </authorList>
    </citation>
    <scope>NUCLEOTIDE SEQUENCE</scope>
    <source>
        <strain evidence="1">PSN309</strain>
    </source>
</reference>
<keyword evidence="2" id="KW-1185">Reference proteome</keyword>
<dbReference type="AlphaFoldDB" id="A0AAN7AFV9"/>
<protein>
    <submittedName>
        <fullName evidence="1">Uncharacterized protein</fullName>
    </submittedName>
</protein>